<feature type="compositionally biased region" description="Polar residues" evidence="1">
    <location>
        <begin position="485"/>
        <end position="503"/>
    </location>
</feature>
<feature type="compositionally biased region" description="Low complexity" evidence="1">
    <location>
        <begin position="17"/>
        <end position="30"/>
    </location>
</feature>
<gene>
    <name evidence="2" type="ORF">L207DRAFT_638840</name>
</gene>
<dbReference type="Gene3D" id="1.25.40.10">
    <property type="entry name" value="Tetratricopeptide repeat domain"/>
    <property type="match status" value="1"/>
</dbReference>
<proteinExistence type="predicted"/>
<keyword evidence="3" id="KW-1185">Reference proteome</keyword>
<name>A0A2J6R737_HYAVF</name>
<evidence type="ECO:0000256" key="1">
    <source>
        <dbReference type="SAM" id="MobiDB-lite"/>
    </source>
</evidence>
<sequence length="542" mass="60550">MSYSPAKHIEDPANVPEELVSVTSTVPSTDVESHKQSSSQDSTIEVLDLSSSREPLQDASGEPHNDEHDREHDHGHDDEHDEDQEGAEYILELQEAIDSMHIDDPTRPMQLFLLGCAIADHHVKAKVAGAGDLPKAITLVEEAITLTPDDQNAQRSYYNALQNICWTAYQNTRDSSHLDDSIKYGRLAVGPRFPSDIEDPYTLLSQRYALALARTLRERFEMAALDDQRIEDLEEAIRLLAPAIAGENSIDHDSRLSTLCSLEALRAEFTGQIIYLDRAIALRKGHSIDALRGGWSNLQGLIGLLGRRYEWTMEQADLDHLVAMSRLAFLPNVRLHPDYTVPLEYMAGISDWPYRREGKKLFDLDTAICLHTVALLHIKRDCGINLHRRRGLLYEVGSLLDDRWKLKREVRDGYGADEADMERAQIEAILPFLGDGTRPLHECGPIGCYASYTSRVTGRDRGISGFRMVFRRTLKEGEEREESDVWSSSVPEMSSQSDANSVHSGKVDETVDVHKDQDGLGGPGQEGPATIHNSGPNEAQIN</sequence>
<reference evidence="2 3" key="1">
    <citation type="submission" date="2016-04" db="EMBL/GenBank/DDBJ databases">
        <title>A degradative enzymes factory behind the ericoid mycorrhizal symbiosis.</title>
        <authorList>
            <consortium name="DOE Joint Genome Institute"/>
            <person name="Martino E."/>
            <person name="Morin E."/>
            <person name="Grelet G."/>
            <person name="Kuo A."/>
            <person name="Kohler A."/>
            <person name="Daghino S."/>
            <person name="Barry K."/>
            <person name="Choi C."/>
            <person name="Cichocki N."/>
            <person name="Clum A."/>
            <person name="Copeland A."/>
            <person name="Hainaut M."/>
            <person name="Haridas S."/>
            <person name="Labutti K."/>
            <person name="Lindquist E."/>
            <person name="Lipzen A."/>
            <person name="Khouja H.-R."/>
            <person name="Murat C."/>
            <person name="Ohm R."/>
            <person name="Olson A."/>
            <person name="Spatafora J."/>
            <person name="Veneault-Fourrey C."/>
            <person name="Henrissat B."/>
            <person name="Grigoriev I."/>
            <person name="Martin F."/>
            <person name="Perotto S."/>
        </authorList>
    </citation>
    <scope>NUCLEOTIDE SEQUENCE [LARGE SCALE GENOMIC DNA]</scope>
    <source>
        <strain evidence="2 3">F</strain>
    </source>
</reference>
<protein>
    <submittedName>
        <fullName evidence="2">Uncharacterized protein</fullName>
    </submittedName>
</protein>
<feature type="compositionally biased region" description="Polar residues" evidence="1">
    <location>
        <begin position="531"/>
        <end position="542"/>
    </location>
</feature>
<dbReference type="EMBL" id="KZ613954">
    <property type="protein sequence ID" value="PMD34325.1"/>
    <property type="molecule type" value="Genomic_DNA"/>
</dbReference>
<dbReference type="AlphaFoldDB" id="A0A2J6R737"/>
<dbReference type="OrthoDB" id="3259646at2759"/>
<organism evidence="2 3">
    <name type="scientific">Hyaloscypha variabilis (strain UAMH 11265 / GT02V1 / F)</name>
    <name type="common">Meliniomyces variabilis</name>
    <dbReference type="NCBI Taxonomy" id="1149755"/>
    <lineage>
        <taxon>Eukaryota</taxon>
        <taxon>Fungi</taxon>
        <taxon>Dikarya</taxon>
        <taxon>Ascomycota</taxon>
        <taxon>Pezizomycotina</taxon>
        <taxon>Leotiomycetes</taxon>
        <taxon>Helotiales</taxon>
        <taxon>Hyaloscyphaceae</taxon>
        <taxon>Hyaloscypha</taxon>
        <taxon>Hyaloscypha variabilis</taxon>
    </lineage>
</organism>
<accession>A0A2J6R737</accession>
<dbReference type="Proteomes" id="UP000235786">
    <property type="component" value="Unassembled WGS sequence"/>
</dbReference>
<feature type="compositionally biased region" description="Polar residues" evidence="1">
    <location>
        <begin position="36"/>
        <end position="54"/>
    </location>
</feature>
<evidence type="ECO:0000313" key="2">
    <source>
        <dbReference type="EMBL" id="PMD34325.1"/>
    </source>
</evidence>
<evidence type="ECO:0000313" key="3">
    <source>
        <dbReference type="Proteomes" id="UP000235786"/>
    </source>
</evidence>
<feature type="region of interest" description="Disordered" evidence="1">
    <location>
        <begin position="1"/>
        <end position="83"/>
    </location>
</feature>
<feature type="compositionally biased region" description="Basic and acidic residues" evidence="1">
    <location>
        <begin position="61"/>
        <end position="78"/>
    </location>
</feature>
<feature type="region of interest" description="Disordered" evidence="1">
    <location>
        <begin position="478"/>
        <end position="542"/>
    </location>
</feature>
<feature type="compositionally biased region" description="Basic and acidic residues" evidence="1">
    <location>
        <begin position="505"/>
        <end position="518"/>
    </location>
</feature>
<dbReference type="InterPro" id="IPR011990">
    <property type="entry name" value="TPR-like_helical_dom_sf"/>
</dbReference>